<organism evidence="2 3">
    <name type="scientific">Trinickia terrae</name>
    <dbReference type="NCBI Taxonomy" id="2571161"/>
    <lineage>
        <taxon>Bacteria</taxon>
        <taxon>Pseudomonadati</taxon>
        <taxon>Pseudomonadota</taxon>
        <taxon>Betaproteobacteria</taxon>
        <taxon>Burkholderiales</taxon>
        <taxon>Burkholderiaceae</taxon>
        <taxon>Trinickia</taxon>
    </lineage>
</organism>
<dbReference type="AlphaFoldDB" id="A0A4U1HRU7"/>
<sequence length="126" mass="14363">MDAAIAHRFETEFAPRIVDTIAGIFDGHVQAAIIAADGSHPLRVRLTGTMNEHLRHHPHPLHIDLTWDEDEIENLLTMHESDAHFRRYLEAIPRKLRNWQDARPVDFTSRTQADPSILIGGLDFNA</sequence>
<name>A0A4U1HRU7_9BURK</name>
<comment type="caution">
    <text evidence="2">The sequence shown here is derived from an EMBL/GenBank/DDBJ whole genome shotgun (WGS) entry which is preliminary data.</text>
</comment>
<dbReference type="Proteomes" id="UP000305539">
    <property type="component" value="Unassembled WGS sequence"/>
</dbReference>
<accession>A0A4U1HRU7</accession>
<protein>
    <recommendedName>
        <fullName evidence="1">DUF5594 domain-containing protein</fullName>
    </recommendedName>
</protein>
<dbReference type="OrthoDB" id="8964768at2"/>
<gene>
    <name evidence="2" type="ORF">FAZ69_25705</name>
</gene>
<evidence type="ECO:0000313" key="3">
    <source>
        <dbReference type="Proteomes" id="UP000305539"/>
    </source>
</evidence>
<evidence type="ECO:0000313" key="2">
    <source>
        <dbReference type="EMBL" id="TKC83093.1"/>
    </source>
</evidence>
<reference evidence="2 3" key="1">
    <citation type="submission" date="2019-04" db="EMBL/GenBank/DDBJ databases">
        <title>Trinickia sp. 7GSK02, isolated from subtropical forest soil.</title>
        <authorList>
            <person name="Gao Z.-H."/>
            <person name="Qiu L.-H."/>
        </authorList>
    </citation>
    <scope>NUCLEOTIDE SEQUENCE [LARGE SCALE GENOMIC DNA]</scope>
    <source>
        <strain evidence="2 3">7GSK02</strain>
    </source>
</reference>
<feature type="domain" description="DUF5594" evidence="1">
    <location>
        <begin position="3"/>
        <end position="125"/>
    </location>
</feature>
<proteinExistence type="predicted"/>
<dbReference type="Pfam" id="PF18057">
    <property type="entry name" value="DUF5594"/>
    <property type="match status" value="1"/>
</dbReference>
<evidence type="ECO:0000259" key="1">
    <source>
        <dbReference type="Pfam" id="PF18057"/>
    </source>
</evidence>
<keyword evidence="3" id="KW-1185">Reference proteome</keyword>
<dbReference type="RefSeq" id="WP_136897906.1">
    <property type="nucleotide sequence ID" value="NZ_SWJE01000015.1"/>
</dbReference>
<dbReference type="InterPro" id="IPR040953">
    <property type="entry name" value="DUF5594"/>
</dbReference>
<dbReference type="EMBL" id="SWJE01000015">
    <property type="protein sequence ID" value="TKC83093.1"/>
    <property type="molecule type" value="Genomic_DNA"/>
</dbReference>